<keyword evidence="1" id="KW-0479">Metal-binding</keyword>
<sequence>MSPNTVSRPRIAVTLGDPAGVGPELAAKLLADPQNRARADLIVLADKSEVEAAAAVAQVNIPIADAAGPQSVKVLDDGTAPTTPIARGKISIEAGQRTLYQLRRAVALVNQGEADAIVFTPLNKTSLHMAGMHEEDELRWFAMHMGHEGVTSEINIIPGLWTSRVTSHVGIKDVSGRINKNGVKEAINLLHSLLSDSGIQNPRIGVCALNPHNGENGLFGREEIDEIRPGVAMAQELGIDAKGPFPSDTIFVGRANYDGIVTMYHDQGQIALKVIGFDGGVTVQGGLPVVIATPAHGTAFDIAGKNIASVKSSQNALDIAITVATQKVARDNAKAASVQIPVKANVNQVEVAAVTV</sequence>
<keyword evidence="3" id="KW-0520">NAD</keyword>
<dbReference type="GO" id="GO:0016491">
    <property type="term" value="F:oxidoreductase activity"/>
    <property type="evidence" value="ECO:0007669"/>
    <property type="project" value="UniProtKB-KW"/>
</dbReference>
<dbReference type="GO" id="GO:0051287">
    <property type="term" value="F:NAD binding"/>
    <property type="evidence" value="ECO:0007669"/>
    <property type="project" value="InterPro"/>
</dbReference>
<dbReference type="Gene3D" id="3.40.718.10">
    <property type="entry name" value="Isopropylmalate Dehydrogenase"/>
    <property type="match status" value="1"/>
</dbReference>
<proteinExistence type="predicted"/>
<dbReference type="PANTHER" id="PTHR30004">
    <property type="entry name" value="4-HYDROXYTHREONINE-4-PHOSPHATE DEHYDROGENASE"/>
    <property type="match status" value="1"/>
</dbReference>
<dbReference type="Pfam" id="PF04166">
    <property type="entry name" value="PdxA"/>
    <property type="match status" value="1"/>
</dbReference>
<dbReference type="RefSeq" id="XP_035348394.1">
    <property type="nucleotide sequence ID" value="XM_035492501.1"/>
</dbReference>
<evidence type="ECO:0000313" key="4">
    <source>
        <dbReference type="EMBL" id="QKX62220.1"/>
    </source>
</evidence>
<organism evidence="4 5">
    <name type="scientific">Talaromyces rugulosus</name>
    <name type="common">Penicillium rugulosum</name>
    <dbReference type="NCBI Taxonomy" id="121627"/>
    <lineage>
        <taxon>Eukaryota</taxon>
        <taxon>Fungi</taxon>
        <taxon>Dikarya</taxon>
        <taxon>Ascomycota</taxon>
        <taxon>Pezizomycotina</taxon>
        <taxon>Eurotiomycetes</taxon>
        <taxon>Eurotiomycetidae</taxon>
        <taxon>Eurotiales</taxon>
        <taxon>Trichocomaceae</taxon>
        <taxon>Talaromyces</taxon>
        <taxon>Talaromyces sect. Islandici</taxon>
    </lineage>
</organism>
<dbReference type="GO" id="GO:0046872">
    <property type="term" value="F:metal ion binding"/>
    <property type="evidence" value="ECO:0007669"/>
    <property type="project" value="UniProtKB-KW"/>
</dbReference>
<dbReference type="SUPFAM" id="SSF53659">
    <property type="entry name" value="Isocitrate/Isopropylmalate dehydrogenase-like"/>
    <property type="match status" value="1"/>
</dbReference>
<gene>
    <name evidence="4" type="ORF">TRUGW13939_09379</name>
</gene>
<evidence type="ECO:0000313" key="5">
    <source>
        <dbReference type="Proteomes" id="UP000509510"/>
    </source>
</evidence>
<evidence type="ECO:0000256" key="3">
    <source>
        <dbReference type="ARBA" id="ARBA00023027"/>
    </source>
</evidence>
<dbReference type="GeneID" id="55996862"/>
<dbReference type="AlphaFoldDB" id="A0A7H8R784"/>
<evidence type="ECO:0000256" key="1">
    <source>
        <dbReference type="ARBA" id="ARBA00022723"/>
    </source>
</evidence>
<dbReference type="InterPro" id="IPR005255">
    <property type="entry name" value="PdxA_fam"/>
</dbReference>
<evidence type="ECO:0000256" key="2">
    <source>
        <dbReference type="ARBA" id="ARBA00023002"/>
    </source>
</evidence>
<keyword evidence="5" id="KW-1185">Reference proteome</keyword>
<dbReference type="PANTHER" id="PTHR30004:SF3">
    <property type="entry name" value="4-HYDROXYTHREONINE-4-PHOSPHATE DEHYDROGENASE 2-RELATED"/>
    <property type="match status" value="1"/>
</dbReference>
<keyword evidence="2" id="KW-0560">Oxidoreductase</keyword>
<dbReference type="KEGG" id="trg:TRUGW13939_09379"/>
<dbReference type="EMBL" id="CP055902">
    <property type="protein sequence ID" value="QKX62220.1"/>
    <property type="molecule type" value="Genomic_DNA"/>
</dbReference>
<dbReference type="Proteomes" id="UP000509510">
    <property type="component" value="Chromosome V"/>
</dbReference>
<dbReference type="OrthoDB" id="74991at2759"/>
<protein>
    <recommendedName>
        <fullName evidence="6">4-hydroxythreonine-4-phosphate dehydrogenase</fullName>
    </recommendedName>
</protein>
<evidence type="ECO:0008006" key="6">
    <source>
        <dbReference type="Google" id="ProtNLM"/>
    </source>
</evidence>
<accession>A0A7H8R784</accession>
<reference evidence="5" key="1">
    <citation type="submission" date="2020-06" db="EMBL/GenBank/DDBJ databases">
        <title>A chromosome-scale genome assembly of Talaromyces rugulosus W13939.</title>
        <authorList>
            <person name="Wang B."/>
            <person name="Guo L."/>
            <person name="Ye K."/>
            <person name="Wang L."/>
        </authorList>
    </citation>
    <scope>NUCLEOTIDE SEQUENCE [LARGE SCALE GENOMIC DNA]</scope>
    <source>
        <strain evidence="5">W13939</strain>
    </source>
</reference>
<name>A0A7H8R784_TALRU</name>